<evidence type="ECO:0000256" key="5">
    <source>
        <dbReference type="ARBA" id="ARBA00022989"/>
    </source>
</evidence>
<evidence type="ECO:0000259" key="8">
    <source>
        <dbReference type="Pfam" id="PF02397"/>
    </source>
</evidence>
<sequence length="466" mass="52975">MIRIFRHYVSGVYVILFLSDAGIFFSAFFLGNLLRFFPASLRWGVEVIDRFAIPSTIYMVVMLLSSIGMGLYQRVQNGGDAGLLLRILGGFVAGTIAMGLIFYTFPSVFVGRGVFGYALLAALILMLASRFVFLKFVDTRELRRRVLVLGAGYNASMIHDFEKHSANRNFQVIGYIPMGKEPCRVDPARVCQINSSLSEYALQANIDEIVVAPDDRRGGLAVDEILDCKMSGIEVVDLLSFFEREAGLVRIDCLHPSWLVFSDGFQYSGVQQLGKRIFDVVASLLLLSVSWPIMLLTMCAIALESGWGAPIFYRQVRVGKDWQLFKVIKFRSMRTDAEKDGRARWASHNDDRVTRVGRFIRKTRIDELPQLFNVLKGEMSFVGPRPERPQFVEKFAETIPYYTERHRVKPGITGWAQLCYPYGSGYQDAIEKLQYDLYYVKNYSLFLDFLIMLQTVEVVLWGKGAR</sequence>
<comment type="similarity">
    <text evidence="2">Belongs to the bacterial sugar transferase family.</text>
</comment>
<dbReference type="PANTHER" id="PTHR30576:SF0">
    <property type="entry name" value="UNDECAPRENYL-PHOSPHATE N-ACETYLGALACTOSAMINYL 1-PHOSPHATE TRANSFERASE-RELATED"/>
    <property type="match status" value="1"/>
</dbReference>
<feature type="transmembrane region" description="Helical" evidence="7">
    <location>
        <begin position="115"/>
        <end position="137"/>
    </location>
</feature>
<evidence type="ECO:0000313" key="10">
    <source>
        <dbReference type="Proteomes" id="UP001497493"/>
    </source>
</evidence>
<protein>
    <submittedName>
        <fullName evidence="9">Sugar transferase, PEP-CTERM system associated/exopolysaccharide biosynthesis polyprenyl glycosylphosphotransferase</fullName>
    </submittedName>
</protein>
<evidence type="ECO:0000256" key="1">
    <source>
        <dbReference type="ARBA" id="ARBA00004141"/>
    </source>
</evidence>
<dbReference type="Proteomes" id="UP001497493">
    <property type="component" value="Chromosome"/>
</dbReference>
<dbReference type="Gene3D" id="3.40.50.720">
    <property type="entry name" value="NAD(P)-binding Rossmann-like Domain"/>
    <property type="match status" value="1"/>
</dbReference>
<evidence type="ECO:0000256" key="6">
    <source>
        <dbReference type="ARBA" id="ARBA00023136"/>
    </source>
</evidence>
<name>A0ABM9NEE7_9GAMM</name>
<gene>
    <name evidence="9" type="ORF">MECH1_V1_0187</name>
</gene>
<dbReference type="Pfam" id="PF02397">
    <property type="entry name" value="Bac_transf"/>
    <property type="match status" value="1"/>
</dbReference>
<dbReference type="NCBIfam" id="TIGR03025">
    <property type="entry name" value="EPS_sugtrans"/>
    <property type="match status" value="1"/>
</dbReference>
<proteinExistence type="inferred from homology"/>
<comment type="subcellular location">
    <subcellularLocation>
        <location evidence="1">Membrane</location>
        <topology evidence="1">Multi-pass membrane protein</topology>
    </subcellularLocation>
</comment>
<reference evidence="9 10" key="1">
    <citation type="submission" date="2024-04" db="EMBL/GenBank/DDBJ databases">
        <authorList>
            <person name="Cremers G."/>
        </authorList>
    </citation>
    <scope>NUCLEOTIDE SEQUENCE [LARGE SCALE GENOMIC DNA]</scope>
    <source>
        <strain evidence="9">MeCH1-AG</strain>
    </source>
</reference>
<keyword evidence="3 9" id="KW-0808">Transferase</keyword>
<dbReference type="InterPro" id="IPR003362">
    <property type="entry name" value="Bact_transf"/>
</dbReference>
<dbReference type="InterPro" id="IPR017464">
    <property type="entry name" value="Sugar_tfrase_EpsB_2"/>
</dbReference>
<evidence type="ECO:0000256" key="4">
    <source>
        <dbReference type="ARBA" id="ARBA00022692"/>
    </source>
</evidence>
<feature type="transmembrane region" description="Helical" evidence="7">
    <location>
        <begin position="51"/>
        <end position="71"/>
    </location>
</feature>
<evidence type="ECO:0000256" key="7">
    <source>
        <dbReference type="SAM" id="Phobius"/>
    </source>
</evidence>
<feature type="transmembrane region" description="Helical" evidence="7">
    <location>
        <begin position="83"/>
        <end position="103"/>
    </location>
</feature>
<dbReference type="NCBIfam" id="TIGR03013">
    <property type="entry name" value="EpsB_2"/>
    <property type="match status" value="1"/>
</dbReference>
<feature type="transmembrane region" description="Helical" evidence="7">
    <location>
        <begin position="12"/>
        <end position="31"/>
    </location>
</feature>
<accession>A0ABM9NEE7</accession>
<organism evidence="9 10">
    <name type="scientific">Candidatus Methylocalor cossyra</name>
    <dbReference type="NCBI Taxonomy" id="3108543"/>
    <lineage>
        <taxon>Bacteria</taxon>
        <taxon>Pseudomonadati</taxon>
        <taxon>Pseudomonadota</taxon>
        <taxon>Gammaproteobacteria</taxon>
        <taxon>Methylococcales</taxon>
        <taxon>Methylococcaceae</taxon>
        <taxon>Candidatus Methylocalor</taxon>
    </lineage>
</organism>
<dbReference type="RefSeq" id="WP_348758568.1">
    <property type="nucleotide sequence ID" value="NZ_OZ026884.1"/>
</dbReference>
<dbReference type="GO" id="GO:0016740">
    <property type="term" value="F:transferase activity"/>
    <property type="evidence" value="ECO:0007669"/>
    <property type="project" value="UniProtKB-KW"/>
</dbReference>
<keyword evidence="6 7" id="KW-0472">Membrane</keyword>
<keyword evidence="5 7" id="KW-1133">Transmembrane helix</keyword>
<keyword evidence="10" id="KW-1185">Reference proteome</keyword>
<dbReference type="InterPro" id="IPR017475">
    <property type="entry name" value="EPS_sugar_tfrase"/>
</dbReference>
<feature type="transmembrane region" description="Helical" evidence="7">
    <location>
        <begin position="280"/>
        <end position="303"/>
    </location>
</feature>
<evidence type="ECO:0000256" key="2">
    <source>
        <dbReference type="ARBA" id="ARBA00006464"/>
    </source>
</evidence>
<evidence type="ECO:0000313" key="9">
    <source>
        <dbReference type="EMBL" id="CAL1238968.1"/>
    </source>
</evidence>
<dbReference type="EMBL" id="OZ026884">
    <property type="protein sequence ID" value="CAL1238968.1"/>
    <property type="molecule type" value="Genomic_DNA"/>
</dbReference>
<keyword evidence="4 7" id="KW-0812">Transmembrane</keyword>
<dbReference type="PANTHER" id="PTHR30576">
    <property type="entry name" value="COLANIC BIOSYNTHESIS UDP-GLUCOSE LIPID CARRIER TRANSFERASE"/>
    <property type="match status" value="1"/>
</dbReference>
<feature type="domain" description="Bacterial sugar transferase" evidence="8">
    <location>
        <begin position="275"/>
        <end position="460"/>
    </location>
</feature>
<evidence type="ECO:0000256" key="3">
    <source>
        <dbReference type="ARBA" id="ARBA00022679"/>
    </source>
</evidence>